<evidence type="ECO:0000313" key="2">
    <source>
        <dbReference type="EMBL" id="WFL76737.1"/>
    </source>
</evidence>
<protein>
    <submittedName>
        <fullName evidence="2">Uncharacterized protein</fullName>
    </submittedName>
</protein>
<feature type="chain" id="PRO_5045111781" evidence="1">
    <location>
        <begin position="20"/>
        <end position="165"/>
    </location>
</feature>
<sequence length="165" mass="17529">MRSCAILAALALVAGPALAQDQDVIETRAVLAPSQTGGEVETVSVEIRASADILWSGTLTLGPQYGNAYYSQSKNEFTEPCASKPGSTADATNSSTSLNLNISRANWSQEPDKFNISFSWTRALDACEGQGNDTFGFNRVVEIPRGRKVTISGPGDAEVTVTRAR</sequence>
<evidence type="ECO:0000256" key="1">
    <source>
        <dbReference type="SAM" id="SignalP"/>
    </source>
</evidence>
<keyword evidence="3" id="KW-1185">Reference proteome</keyword>
<accession>A0ABY8FNZ3</accession>
<reference evidence="2 3" key="1">
    <citation type="submission" date="2023-03" db="EMBL/GenBank/DDBJ databases">
        <title>Altererythrobacter sp. CAU 1644 isolated from sand.</title>
        <authorList>
            <person name="Kim W."/>
        </authorList>
    </citation>
    <scope>NUCLEOTIDE SEQUENCE [LARGE SCALE GENOMIC DNA]</scope>
    <source>
        <strain evidence="2 3">CAU 1644</strain>
    </source>
</reference>
<evidence type="ECO:0000313" key="3">
    <source>
        <dbReference type="Proteomes" id="UP001215827"/>
    </source>
</evidence>
<feature type="signal peptide" evidence="1">
    <location>
        <begin position="1"/>
        <end position="19"/>
    </location>
</feature>
<dbReference type="RefSeq" id="WP_278015498.1">
    <property type="nucleotide sequence ID" value="NZ_CP121106.1"/>
</dbReference>
<proteinExistence type="predicted"/>
<gene>
    <name evidence="2" type="ORF">P7228_12110</name>
</gene>
<keyword evidence="1" id="KW-0732">Signal</keyword>
<name>A0ABY8FNZ3_9SPHN</name>
<organism evidence="2 3">
    <name type="scientific">Altererythrobacter arenosus</name>
    <dbReference type="NCBI Taxonomy" id="3032592"/>
    <lineage>
        <taxon>Bacteria</taxon>
        <taxon>Pseudomonadati</taxon>
        <taxon>Pseudomonadota</taxon>
        <taxon>Alphaproteobacteria</taxon>
        <taxon>Sphingomonadales</taxon>
        <taxon>Erythrobacteraceae</taxon>
        <taxon>Altererythrobacter</taxon>
    </lineage>
</organism>
<dbReference type="EMBL" id="CP121106">
    <property type="protein sequence ID" value="WFL76737.1"/>
    <property type="molecule type" value="Genomic_DNA"/>
</dbReference>
<dbReference type="Proteomes" id="UP001215827">
    <property type="component" value="Chromosome"/>
</dbReference>